<evidence type="ECO:0000256" key="4">
    <source>
        <dbReference type="ARBA" id="ARBA00022605"/>
    </source>
</evidence>
<keyword evidence="4 11" id="KW-0028">Amino-acid biosynthesis</keyword>
<evidence type="ECO:0000256" key="1">
    <source>
        <dbReference type="ARBA" id="ARBA00000428"/>
    </source>
</evidence>
<keyword evidence="2 11" id="KW-0963">Cytoplasm</keyword>
<dbReference type="PANTHER" id="PTHR23418">
    <property type="entry name" value="ACIREDUCTONE DIOXYGENASE"/>
    <property type="match status" value="1"/>
</dbReference>
<feature type="binding site" evidence="11">
    <location>
        <position position="86"/>
    </location>
    <ligand>
        <name>Fe(2+)</name>
        <dbReference type="ChEBI" id="CHEBI:29033"/>
        <note>for iron-dependent acireductone dioxygenase activity</note>
    </ligand>
</feature>
<evidence type="ECO:0000256" key="7">
    <source>
        <dbReference type="ARBA" id="ARBA00023002"/>
    </source>
</evidence>
<dbReference type="GO" id="GO:0005737">
    <property type="term" value="C:cytoplasm"/>
    <property type="evidence" value="ECO:0007669"/>
    <property type="project" value="UniProtKB-SubCell"/>
</dbReference>
<evidence type="ECO:0000313" key="12">
    <source>
        <dbReference type="EMBL" id="CAD5216210.1"/>
    </source>
</evidence>
<keyword evidence="6 11" id="KW-0223">Dioxygenase</keyword>
<evidence type="ECO:0000256" key="9">
    <source>
        <dbReference type="ARBA" id="ARBA00023167"/>
    </source>
</evidence>
<dbReference type="PANTHER" id="PTHR23418:SF0">
    <property type="entry name" value="ACIREDUCTONE DIOXYGENASE"/>
    <property type="match status" value="1"/>
</dbReference>
<comment type="subcellular location">
    <subcellularLocation>
        <location evidence="11">Cytoplasm</location>
    </subcellularLocation>
    <subcellularLocation>
        <location evidence="11">Nucleus</location>
    </subcellularLocation>
</comment>
<evidence type="ECO:0000256" key="2">
    <source>
        <dbReference type="ARBA" id="ARBA00022490"/>
    </source>
</evidence>
<evidence type="ECO:0000256" key="10">
    <source>
        <dbReference type="ARBA" id="ARBA00023242"/>
    </source>
</evidence>
<dbReference type="UniPathway" id="UPA00904">
    <property type="reaction ID" value="UER00878"/>
</dbReference>
<dbReference type="GO" id="GO:0019509">
    <property type="term" value="P:L-methionine salvage from methylthioadenosine"/>
    <property type="evidence" value="ECO:0007669"/>
    <property type="project" value="UniProtKB-UniRule"/>
</dbReference>
<feature type="binding site" evidence="11">
    <location>
        <position position="88"/>
    </location>
    <ligand>
        <name>Fe(2+)</name>
        <dbReference type="ChEBI" id="CHEBI:29033"/>
        <note>for iron-dependent acireductone dioxygenase activity</note>
    </ligand>
</feature>
<comment type="catalytic activity">
    <reaction evidence="11">
        <text>1,2-dihydroxy-5-(methylsulfanyl)pent-1-en-3-one + O2 = 3-(methylsulfanyl)propanoate + CO + formate + 2 H(+)</text>
        <dbReference type="Rhea" id="RHEA:14161"/>
        <dbReference type="ChEBI" id="CHEBI:15378"/>
        <dbReference type="ChEBI" id="CHEBI:15379"/>
        <dbReference type="ChEBI" id="CHEBI:15740"/>
        <dbReference type="ChEBI" id="CHEBI:17245"/>
        <dbReference type="ChEBI" id="CHEBI:49016"/>
        <dbReference type="ChEBI" id="CHEBI:49252"/>
        <dbReference type="EC" id="1.13.11.53"/>
    </reaction>
</comment>
<keyword evidence="7 11" id="KW-0560">Oxidoreductase</keyword>
<gene>
    <name evidence="12" type="ORF">BOKJ2_LOCUS6479</name>
</gene>
<dbReference type="InterPro" id="IPR004313">
    <property type="entry name" value="ARD"/>
</dbReference>
<dbReference type="GO" id="GO:0005634">
    <property type="term" value="C:nucleus"/>
    <property type="evidence" value="ECO:0007669"/>
    <property type="project" value="UniProtKB-SubCell"/>
</dbReference>
<organism evidence="12 13">
    <name type="scientific">Bursaphelenchus okinawaensis</name>
    <dbReference type="NCBI Taxonomy" id="465554"/>
    <lineage>
        <taxon>Eukaryota</taxon>
        <taxon>Metazoa</taxon>
        <taxon>Ecdysozoa</taxon>
        <taxon>Nematoda</taxon>
        <taxon>Chromadorea</taxon>
        <taxon>Rhabditida</taxon>
        <taxon>Tylenchina</taxon>
        <taxon>Tylenchomorpha</taxon>
        <taxon>Aphelenchoidea</taxon>
        <taxon>Aphelenchoididae</taxon>
        <taxon>Bursaphelenchus</taxon>
    </lineage>
</organism>
<reference evidence="12" key="1">
    <citation type="submission" date="2020-09" db="EMBL/GenBank/DDBJ databases">
        <authorList>
            <person name="Kikuchi T."/>
        </authorList>
    </citation>
    <scope>NUCLEOTIDE SEQUENCE</scope>
    <source>
        <strain evidence="12">SH1</strain>
    </source>
</reference>
<feature type="binding site" evidence="11">
    <location>
        <position position="86"/>
    </location>
    <ligand>
        <name>Ni(2+)</name>
        <dbReference type="ChEBI" id="CHEBI:49786"/>
        <note>for nickel-dependent acireductone dioxygenase activity</note>
    </ligand>
</feature>
<sequence length="180" mass="21190">MVQAWYMQPNPDDSRQECQLDPPESVSIEKLKQIGALVDYLDPANYKTELEPLAVSRGYTYNDEITIAKDKLPQYDDKIKQFFTEHLHTDDEIRYIIDGCGYFDIRDDEDRWIRIKSEPGDLITIPAGSYHRFSPDTEDYIHVRRLFQGVPVWTAHNRELPDTKTMPIRKEYTERFSVKA</sequence>
<dbReference type="InterPro" id="IPR014710">
    <property type="entry name" value="RmlC-like_jellyroll"/>
</dbReference>
<comment type="catalytic activity">
    <reaction evidence="1 11">
        <text>1,2-dihydroxy-5-(methylsulfanyl)pent-1-en-3-one + O2 = 4-methylsulfanyl-2-oxobutanoate + formate + 2 H(+)</text>
        <dbReference type="Rhea" id="RHEA:24504"/>
        <dbReference type="ChEBI" id="CHEBI:15378"/>
        <dbReference type="ChEBI" id="CHEBI:15379"/>
        <dbReference type="ChEBI" id="CHEBI:15740"/>
        <dbReference type="ChEBI" id="CHEBI:16723"/>
        <dbReference type="ChEBI" id="CHEBI:49252"/>
        <dbReference type="EC" id="1.13.11.54"/>
    </reaction>
</comment>
<keyword evidence="10 11" id="KW-0539">Nucleus</keyword>
<feature type="binding site" evidence="11">
    <location>
        <position position="131"/>
    </location>
    <ligand>
        <name>Fe(2+)</name>
        <dbReference type="ChEBI" id="CHEBI:29033"/>
        <note>for iron-dependent acireductone dioxygenase activity</note>
    </ligand>
</feature>
<dbReference type="InterPro" id="IPR011051">
    <property type="entry name" value="RmlC_Cupin_sf"/>
</dbReference>
<protein>
    <recommendedName>
        <fullName evidence="11">Acireductone dioxygenase</fullName>
    </recommendedName>
    <alternativeName>
        <fullName evidence="11">Acireductone dioxygenase (Fe(2+)-requiring)</fullName>
        <shortName evidence="11">ARD'</shortName>
        <shortName evidence="11">Fe-ARD</shortName>
        <ecNumber evidence="11">1.13.11.54</ecNumber>
    </alternativeName>
    <alternativeName>
        <fullName evidence="11">Acireductone dioxygenase (Ni(2+)-requiring)</fullName>
        <shortName evidence="11">ARD</shortName>
        <shortName evidence="11">Ni-ARD</shortName>
        <ecNumber evidence="11">1.13.11.53</ecNumber>
    </alternativeName>
</protein>
<dbReference type="GO" id="GO:0010308">
    <property type="term" value="F:acireductone dioxygenase (Ni2+-requiring) activity"/>
    <property type="evidence" value="ECO:0007669"/>
    <property type="project" value="UniProtKB-UniRule"/>
</dbReference>
<comment type="pathway">
    <text evidence="11">Amino-acid biosynthesis; L-methionine biosynthesis via salvage pathway; L-methionine from S-methyl-5-thio-alpha-D-ribose 1-phosphate: step 5/6.</text>
</comment>
<dbReference type="EMBL" id="CAJFCW020000003">
    <property type="protein sequence ID" value="CAG9105490.1"/>
    <property type="molecule type" value="Genomic_DNA"/>
</dbReference>
<dbReference type="EC" id="1.13.11.53" evidence="11"/>
<dbReference type="EMBL" id="CAJFDH010000003">
    <property type="protein sequence ID" value="CAD5216210.1"/>
    <property type="molecule type" value="Genomic_DNA"/>
</dbReference>
<feature type="binding site" evidence="11">
    <location>
        <position position="92"/>
    </location>
    <ligand>
        <name>Fe(2+)</name>
        <dbReference type="ChEBI" id="CHEBI:29033"/>
        <note>for iron-dependent acireductone dioxygenase activity</note>
    </ligand>
</feature>
<comment type="similarity">
    <text evidence="11">Belongs to the acireductone dioxygenase (ARD) family.</text>
</comment>
<feature type="binding site" evidence="11">
    <location>
        <position position="131"/>
    </location>
    <ligand>
        <name>Ni(2+)</name>
        <dbReference type="ChEBI" id="CHEBI:49786"/>
        <note>for nickel-dependent acireductone dioxygenase activity</note>
    </ligand>
</feature>
<keyword evidence="8 11" id="KW-0408">Iron</keyword>
<dbReference type="FunFam" id="2.60.120.10:FF:000099">
    <property type="entry name" value="1,2-dihydroxy-3-keto-5-methylthiopentene dioxygenase"/>
    <property type="match status" value="1"/>
</dbReference>
<evidence type="ECO:0000313" key="13">
    <source>
        <dbReference type="Proteomes" id="UP000614601"/>
    </source>
</evidence>
<accession>A0A811KKD3</accession>
<dbReference type="GO" id="GO:0005506">
    <property type="term" value="F:iron ion binding"/>
    <property type="evidence" value="ECO:0007669"/>
    <property type="project" value="UniProtKB-UniRule"/>
</dbReference>
<evidence type="ECO:0000256" key="5">
    <source>
        <dbReference type="ARBA" id="ARBA00022723"/>
    </source>
</evidence>
<evidence type="ECO:0000256" key="3">
    <source>
        <dbReference type="ARBA" id="ARBA00022596"/>
    </source>
</evidence>
<dbReference type="InterPro" id="IPR027496">
    <property type="entry name" value="ARD_euk"/>
</dbReference>
<evidence type="ECO:0000256" key="8">
    <source>
        <dbReference type="ARBA" id="ARBA00023004"/>
    </source>
</evidence>
<keyword evidence="3 11" id="KW-0533">Nickel</keyword>
<feature type="binding site" evidence="11">
    <location>
        <position position="88"/>
    </location>
    <ligand>
        <name>Ni(2+)</name>
        <dbReference type="ChEBI" id="CHEBI:49786"/>
        <note>for nickel-dependent acireductone dioxygenase activity</note>
    </ligand>
</feature>
<keyword evidence="9 11" id="KW-0486">Methionine biosynthesis</keyword>
<comment type="function">
    <text evidence="11">Catalyzes 2 different reactions between oxygen and the acireductone 1,2-dihydroxy-3-keto-5-methylthiopentene (DHK-MTPene) depending upon the metal bound in the active site. Fe-containing acireductone dioxygenase (Fe-ARD) produces formate and 2-keto-4-methylthiobutyrate (KMTB), the alpha-ketoacid precursor of methionine in the methionine recycle pathway. Ni-containing acireductone dioxygenase (Ni-ARD) produces methylthiopropionate, carbon monoxide and formate, and does not lie on the methionine recycle pathway.</text>
</comment>
<name>A0A811KKD3_9BILA</name>
<dbReference type="GO" id="GO:0016151">
    <property type="term" value="F:nickel cation binding"/>
    <property type="evidence" value="ECO:0007669"/>
    <property type="project" value="UniProtKB-UniRule"/>
</dbReference>
<dbReference type="CDD" id="cd02232">
    <property type="entry name" value="cupin_ARD"/>
    <property type="match status" value="1"/>
</dbReference>
<dbReference type="HAMAP" id="MF_03154">
    <property type="entry name" value="Salvage_MtnD_euk"/>
    <property type="match status" value="1"/>
</dbReference>
<dbReference type="EC" id="1.13.11.54" evidence="11"/>
<dbReference type="SUPFAM" id="SSF51182">
    <property type="entry name" value="RmlC-like cupins"/>
    <property type="match status" value="1"/>
</dbReference>
<dbReference type="AlphaFoldDB" id="A0A811KKD3"/>
<evidence type="ECO:0000256" key="11">
    <source>
        <dbReference type="HAMAP-Rule" id="MF_03154"/>
    </source>
</evidence>
<comment type="caution">
    <text evidence="12">The sequence shown here is derived from an EMBL/GenBank/DDBJ whole genome shotgun (WGS) entry which is preliminary data.</text>
</comment>
<feature type="binding site" evidence="11">
    <location>
        <position position="92"/>
    </location>
    <ligand>
        <name>Ni(2+)</name>
        <dbReference type="ChEBI" id="CHEBI:49786"/>
        <note>for nickel-dependent acireductone dioxygenase activity</note>
    </ligand>
</feature>
<dbReference type="Proteomes" id="UP000783686">
    <property type="component" value="Unassembled WGS sequence"/>
</dbReference>
<comment type="cofactor">
    <cofactor evidence="11">
        <name>Fe(2+)</name>
        <dbReference type="ChEBI" id="CHEBI:29033"/>
    </cofactor>
    <cofactor evidence="11">
        <name>Ni(2+)</name>
        <dbReference type="ChEBI" id="CHEBI:49786"/>
    </cofactor>
    <text evidence="11">Binds either 1 Fe or Ni cation per monomer. Iron-binding promotes an acireductone dioxygenase reaction producing 2-keto-4-methylthiobutyrate, while nickel-binding promotes an acireductone dioxygenase reaction producing 3-(methylsulfanyl)propanoate.</text>
</comment>
<keyword evidence="5 11" id="KW-0479">Metal-binding</keyword>
<dbReference type="Proteomes" id="UP000614601">
    <property type="component" value="Unassembled WGS sequence"/>
</dbReference>
<dbReference type="GO" id="GO:0010309">
    <property type="term" value="F:acireductone dioxygenase [iron(II)-requiring] activity"/>
    <property type="evidence" value="ECO:0007669"/>
    <property type="project" value="UniProtKB-UniRule"/>
</dbReference>
<proteinExistence type="inferred from homology"/>
<dbReference type="OrthoDB" id="1867259at2759"/>
<evidence type="ECO:0000256" key="6">
    <source>
        <dbReference type="ARBA" id="ARBA00022964"/>
    </source>
</evidence>
<keyword evidence="13" id="KW-1185">Reference proteome</keyword>
<dbReference type="Gene3D" id="2.60.120.10">
    <property type="entry name" value="Jelly Rolls"/>
    <property type="match status" value="1"/>
</dbReference>
<dbReference type="Pfam" id="PF03079">
    <property type="entry name" value="ARD"/>
    <property type="match status" value="1"/>
</dbReference>